<evidence type="ECO:0000256" key="3">
    <source>
        <dbReference type="ARBA" id="ARBA00022603"/>
    </source>
</evidence>
<dbReference type="InterPro" id="IPR029063">
    <property type="entry name" value="SAM-dependent_MTases_sf"/>
</dbReference>
<evidence type="ECO:0000256" key="5">
    <source>
        <dbReference type="ARBA" id="ARBA00022691"/>
    </source>
</evidence>
<feature type="compositionally biased region" description="Low complexity" evidence="8">
    <location>
        <begin position="41"/>
        <end position="57"/>
    </location>
</feature>
<comment type="catalytic activity">
    <reaction evidence="7">
        <text>a 2'-deoxyadenosine in DNA + S-adenosyl-L-methionine = an N(6)-methyl-2'-deoxyadenosine in DNA + S-adenosyl-L-homocysteine + H(+)</text>
        <dbReference type="Rhea" id="RHEA:15197"/>
        <dbReference type="Rhea" id="RHEA-COMP:12418"/>
        <dbReference type="Rhea" id="RHEA-COMP:12419"/>
        <dbReference type="ChEBI" id="CHEBI:15378"/>
        <dbReference type="ChEBI" id="CHEBI:57856"/>
        <dbReference type="ChEBI" id="CHEBI:59789"/>
        <dbReference type="ChEBI" id="CHEBI:90615"/>
        <dbReference type="ChEBI" id="CHEBI:90616"/>
        <dbReference type="EC" id="2.1.1.72"/>
    </reaction>
</comment>
<comment type="caution">
    <text evidence="10">The sequence shown here is derived from an EMBL/GenBank/DDBJ whole genome shotgun (WGS) entry which is preliminary data.</text>
</comment>
<dbReference type="PANTHER" id="PTHR33841:SF5">
    <property type="entry name" value="DNA METHYLASE (MODIFICATION METHYLASE) (METHYLTRANSFERASE)-RELATED"/>
    <property type="match status" value="1"/>
</dbReference>
<feature type="region of interest" description="Disordered" evidence="8">
    <location>
        <begin position="25"/>
        <end position="58"/>
    </location>
</feature>
<keyword evidence="4" id="KW-0808">Transferase</keyword>
<sequence length="640" mass="69993">MRNWRPAIVEYHVITQYCAKAVGGMPNPVESRPAKKGGNMARTAQTKQARQADQTAAESPSQVLASARVMARALATTFPADHQLALARAFGVRLIEAWWCGLSSVDIVPQELRSPLQPFPTEPLPEAAATLAETIGRTAAKFDAETAAYQIGLTYTGMLPAEHRGEYGIFYTPPALTARLLDQITAANLDWAKCRVLDPACGGGAFLAPIAQRIMDEQKDCSPKLLMQSIGNRLRGYEIDPFGAWLSQVTLDAVVLPISRLAGRKLPVMVTVCDSLRRSLPKDRFDLVIGNPPYGRAKLDTETRERYKRSLYGHANLYGLFTDLALRHTKLGGVIAYVTPTSFLAGVYFKNLRALLGRSAPPLTIDFVTARKGVFDDVLQETALATYRRGGDSTPVVVAEIAPSRDGLEVQQTGAIALPADPSLPWLLPRTTEQSALVELLTHMPHRLADWGYGVSTGPLVWNRFKSQLAHRPSSKRLPLIWAEAITADGRFVFRADKKNHAPYFELNVGDDWLVTTKPCVLLQRTTAKEQSRRLIAAALPAEFLERHGGVVIENHINMIRPITEVPQVSAEVLGAFINSAAADRAFRCVSGSVAVSAYELESLPLPGPDKLVELTRLVDAGADRESIEAACSRLFEGDM</sequence>
<gene>
    <name evidence="10" type="ORF">Q6A48_10350</name>
</gene>
<dbReference type="Pfam" id="PF07669">
    <property type="entry name" value="Eco57I"/>
    <property type="match status" value="1"/>
</dbReference>
<dbReference type="EC" id="2.1.1.72" evidence="2"/>
<evidence type="ECO:0000256" key="7">
    <source>
        <dbReference type="ARBA" id="ARBA00047942"/>
    </source>
</evidence>
<keyword evidence="5" id="KW-0949">S-adenosyl-L-methionine</keyword>
<dbReference type="InterPro" id="IPR050953">
    <property type="entry name" value="N4_N6_ade-DNA_methylase"/>
</dbReference>
<keyword evidence="3 10" id="KW-0489">Methyltransferase</keyword>
<dbReference type="InterPro" id="IPR002052">
    <property type="entry name" value="DNA_methylase_N6_adenine_CS"/>
</dbReference>
<organism evidence="10 11">
    <name type="scientific">Pseudomonas citrulli</name>
    <dbReference type="NCBI Taxonomy" id="3064347"/>
    <lineage>
        <taxon>Bacteria</taxon>
        <taxon>Pseudomonadati</taxon>
        <taxon>Pseudomonadota</taxon>
        <taxon>Gammaproteobacteria</taxon>
        <taxon>Pseudomonadales</taxon>
        <taxon>Pseudomonadaceae</taxon>
        <taxon>Pseudomonas</taxon>
    </lineage>
</organism>
<dbReference type="GO" id="GO:0032259">
    <property type="term" value="P:methylation"/>
    <property type="evidence" value="ECO:0007669"/>
    <property type="project" value="UniProtKB-KW"/>
</dbReference>
<protein>
    <recommendedName>
        <fullName evidence="2">site-specific DNA-methyltransferase (adenine-specific)</fullName>
        <ecNumber evidence="2">2.1.1.72</ecNumber>
    </recommendedName>
</protein>
<reference evidence="10 11" key="1">
    <citation type="submission" date="2023-07" db="EMBL/GenBank/DDBJ databases">
        <title>Identification of four novel Pseudomonas species associated with bacterial leaf spot of cucurbits.</title>
        <authorList>
            <person name="Fullem K.R."/>
        </authorList>
    </citation>
    <scope>NUCLEOTIDE SEQUENCE [LARGE SCALE GENOMIC DNA]</scope>
    <source>
        <strain evidence="10 11">K18</strain>
    </source>
</reference>
<dbReference type="PROSITE" id="PS00092">
    <property type="entry name" value="N6_MTASE"/>
    <property type="match status" value="1"/>
</dbReference>
<dbReference type="Proteomes" id="UP001228019">
    <property type="component" value="Unassembled WGS sequence"/>
</dbReference>
<dbReference type="EMBL" id="JAUQOP010000011">
    <property type="protein sequence ID" value="MDO7897290.1"/>
    <property type="molecule type" value="Genomic_DNA"/>
</dbReference>
<dbReference type="GO" id="GO:0008168">
    <property type="term" value="F:methyltransferase activity"/>
    <property type="evidence" value="ECO:0007669"/>
    <property type="project" value="UniProtKB-KW"/>
</dbReference>
<evidence type="ECO:0000259" key="9">
    <source>
        <dbReference type="Pfam" id="PF07669"/>
    </source>
</evidence>
<dbReference type="SUPFAM" id="SSF53335">
    <property type="entry name" value="S-adenosyl-L-methionine-dependent methyltransferases"/>
    <property type="match status" value="1"/>
</dbReference>
<dbReference type="PRINTS" id="PR00507">
    <property type="entry name" value="N12N6MTFRASE"/>
</dbReference>
<feature type="domain" description="Type II methyltransferase M.TaqI-like" evidence="9">
    <location>
        <begin position="282"/>
        <end position="359"/>
    </location>
</feature>
<proteinExistence type="inferred from homology"/>
<evidence type="ECO:0000313" key="10">
    <source>
        <dbReference type="EMBL" id="MDO7897290.1"/>
    </source>
</evidence>
<evidence type="ECO:0000256" key="1">
    <source>
        <dbReference type="ARBA" id="ARBA00006594"/>
    </source>
</evidence>
<dbReference type="RefSeq" id="WP_304554024.1">
    <property type="nucleotide sequence ID" value="NZ_JAUQOP010000011.1"/>
</dbReference>
<evidence type="ECO:0000256" key="4">
    <source>
        <dbReference type="ARBA" id="ARBA00022679"/>
    </source>
</evidence>
<accession>A0ABT9BXK9</accession>
<name>A0ABT9BXK9_9PSED</name>
<dbReference type="PANTHER" id="PTHR33841">
    <property type="entry name" value="DNA METHYLTRANSFERASE YEEA-RELATED"/>
    <property type="match status" value="1"/>
</dbReference>
<evidence type="ECO:0000313" key="11">
    <source>
        <dbReference type="Proteomes" id="UP001228019"/>
    </source>
</evidence>
<dbReference type="InterPro" id="IPR011639">
    <property type="entry name" value="MethylTrfase_TaqI-like_dom"/>
</dbReference>
<dbReference type="Gene3D" id="3.40.50.150">
    <property type="entry name" value="Vaccinia Virus protein VP39"/>
    <property type="match status" value="1"/>
</dbReference>
<evidence type="ECO:0000256" key="2">
    <source>
        <dbReference type="ARBA" id="ARBA00011900"/>
    </source>
</evidence>
<evidence type="ECO:0000256" key="6">
    <source>
        <dbReference type="ARBA" id="ARBA00022747"/>
    </source>
</evidence>
<keyword evidence="6" id="KW-0680">Restriction system</keyword>
<keyword evidence="11" id="KW-1185">Reference proteome</keyword>
<comment type="similarity">
    <text evidence="1">Belongs to the N(4)/N(6)-methyltransferase family.</text>
</comment>
<evidence type="ECO:0000256" key="8">
    <source>
        <dbReference type="SAM" id="MobiDB-lite"/>
    </source>
</evidence>